<evidence type="ECO:0000259" key="4">
    <source>
        <dbReference type="Pfam" id="PF00189"/>
    </source>
</evidence>
<sequence>MGQKTNPNIFRKSQTSKWDSNYIEKKNNDLSLFTSKDLETRKLIYNFLKKNNLIIHSCKINYSNNNLLLIIKFQQSENSLNQIKTLNKLQNIRFKKCQNDIIVNRTKKKYNLLAKKIKNIVNYINFKYKTLLSKTNLVNHKIIKMRRIKVLNYYKKFLTLRKNKTLKNLSSNSFLKPLFKSLECFYNNIETFTLILKPLNNNIFYNINKNQKVLLKKKLIKLKKYQRNNFFKEGVNLIFALLNETNSSELLATYISWSLKKLKRHNFFLRFLKTILTTFLTKAFTNITKGIKIKIKGRLNGASRARHKKIFVGNRMTLLTINSNISYAEKTAFTSNGTIGVKVWVCEKV</sequence>
<dbReference type="InterPro" id="IPR057258">
    <property type="entry name" value="Ribosomal_uS3"/>
</dbReference>
<dbReference type="GeneID" id="30683910"/>
<proteinExistence type="inferred from homology"/>
<evidence type="ECO:0000313" key="5">
    <source>
        <dbReference type="EMBL" id="API83133.1"/>
    </source>
</evidence>
<dbReference type="Pfam" id="PF00189">
    <property type="entry name" value="Ribosomal_S3_C"/>
    <property type="match status" value="1"/>
</dbReference>
<dbReference type="SUPFAM" id="SSF54821">
    <property type="entry name" value="Ribosomal protein S3 C-terminal domain"/>
    <property type="match status" value="1"/>
</dbReference>
<accession>A0A1L4BME7</accession>
<dbReference type="EMBL" id="KX889125">
    <property type="protein sequence ID" value="API83133.1"/>
    <property type="molecule type" value="Genomic_DNA"/>
</dbReference>
<dbReference type="InterPro" id="IPR036419">
    <property type="entry name" value="Ribosomal_S3_C_sf"/>
</dbReference>
<evidence type="ECO:0000256" key="1">
    <source>
        <dbReference type="ARBA" id="ARBA00010761"/>
    </source>
</evidence>
<feature type="domain" description="Small ribosomal subunit protein uS3 C-terminal" evidence="4">
    <location>
        <begin position="275"/>
        <end position="345"/>
    </location>
</feature>
<dbReference type="GO" id="GO:0003735">
    <property type="term" value="F:structural constituent of ribosome"/>
    <property type="evidence" value="ECO:0007669"/>
    <property type="project" value="InterPro"/>
</dbReference>
<name>A0A1L4BME7_9STRA</name>
<dbReference type="PANTHER" id="PTHR11760">
    <property type="entry name" value="30S/40S RIBOSOMAL PROTEIN S3"/>
    <property type="match status" value="1"/>
</dbReference>
<gene>
    <name evidence="5" type="primary">rps3</name>
</gene>
<keyword evidence="2 5" id="KW-0689">Ribosomal protein</keyword>
<geneLocation type="mitochondrion" evidence="5"/>
<dbReference type="RefSeq" id="YP_009329933.1">
    <property type="nucleotide sequence ID" value="NC_032171.1"/>
</dbReference>
<dbReference type="GO" id="GO:0006412">
    <property type="term" value="P:translation"/>
    <property type="evidence" value="ECO:0007669"/>
    <property type="project" value="InterPro"/>
</dbReference>
<organism evidence="5">
    <name type="scientific">Didymosphenia geminata</name>
    <name type="common">rock snot</name>
    <dbReference type="NCBI Taxonomy" id="1115533"/>
    <lineage>
        <taxon>Eukaryota</taxon>
        <taxon>Sar</taxon>
        <taxon>Stramenopiles</taxon>
        <taxon>Ochrophyta</taxon>
        <taxon>Bacillariophyta</taxon>
        <taxon>Bacillariophyceae</taxon>
        <taxon>Bacillariophycidae</taxon>
        <taxon>Cymbellales</taxon>
        <taxon>Gomphonemataceae</taxon>
        <taxon>Didymosphenia</taxon>
    </lineage>
</organism>
<dbReference type="AlphaFoldDB" id="A0A1L4BME7"/>
<reference evidence="5" key="1">
    <citation type="submission" date="2016-09" db="EMBL/GenBank/DDBJ databases">
        <title>The complete mitochondrial genome of the stalk-forming diatom Didymosphenia geminata.</title>
        <authorList>
            <person name="Aunins A.W."/>
            <person name="King T.L."/>
            <person name="Hamilton D."/>
        </authorList>
    </citation>
    <scope>NUCLEOTIDE SEQUENCE</scope>
</reference>
<dbReference type="PANTHER" id="PTHR11760:SF19">
    <property type="entry name" value="SMALL RIBOSOMAL SUBUNIT PROTEIN US3C"/>
    <property type="match status" value="1"/>
</dbReference>
<keyword evidence="3" id="KW-0687">Ribonucleoprotein</keyword>
<evidence type="ECO:0000256" key="2">
    <source>
        <dbReference type="ARBA" id="ARBA00022980"/>
    </source>
</evidence>
<keyword evidence="5" id="KW-0496">Mitochondrion</keyword>
<protein>
    <submittedName>
        <fullName evidence="5">Ribosomal protein S3</fullName>
    </submittedName>
</protein>
<dbReference type="InterPro" id="IPR001351">
    <property type="entry name" value="Ribosomal_uS3_C"/>
</dbReference>
<comment type="similarity">
    <text evidence="1">Belongs to the universal ribosomal protein uS3 family.</text>
</comment>
<evidence type="ECO:0000256" key="3">
    <source>
        <dbReference type="ARBA" id="ARBA00023274"/>
    </source>
</evidence>
<dbReference type="GO" id="GO:0022627">
    <property type="term" value="C:cytosolic small ribosomal subunit"/>
    <property type="evidence" value="ECO:0007669"/>
    <property type="project" value="TreeGrafter"/>
</dbReference>
<dbReference type="Gene3D" id="3.30.1140.32">
    <property type="entry name" value="Ribosomal protein S3, C-terminal domain"/>
    <property type="match status" value="1"/>
</dbReference>